<dbReference type="AlphaFoldDB" id="A0A1Q2M6L2"/>
<dbReference type="InterPro" id="IPR002347">
    <property type="entry name" value="SDR_fam"/>
</dbReference>
<evidence type="ECO:0000313" key="2">
    <source>
        <dbReference type="Proteomes" id="UP000188219"/>
    </source>
</evidence>
<dbReference type="InterPro" id="IPR052184">
    <property type="entry name" value="SDR_enzymes"/>
</dbReference>
<dbReference type="RefSeq" id="WP_077404943.1">
    <property type="nucleotide sequence ID" value="NZ_CP019650.1"/>
</dbReference>
<dbReference type="STRING" id="260552.Mag101_11420"/>
<keyword evidence="2" id="KW-1185">Reference proteome</keyword>
<accession>A0A1Q2M6L2</accession>
<reference evidence="1" key="1">
    <citation type="submission" date="2017-02" db="EMBL/GenBank/DDBJ databases">
        <title>Genome of Microbulbifer agarilyticus GP101.</title>
        <authorList>
            <person name="Jung J."/>
            <person name="Bae S.S."/>
            <person name="Baek K."/>
        </authorList>
    </citation>
    <scope>NUCLEOTIDE SEQUENCE [LARGE SCALE GENOMIC DNA]</scope>
    <source>
        <strain evidence="1">GP101</strain>
    </source>
</reference>
<gene>
    <name evidence="1" type="ORF">Mag101_11420</name>
</gene>
<dbReference type="OrthoDB" id="5786478at2"/>
<dbReference type="EMBL" id="CP019650">
    <property type="protein sequence ID" value="AQQ68178.1"/>
    <property type="molecule type" value="Genomic_DNA"/>
</dbReference>
<dbReference type="Pfam" id="PF00106">
    <property type="entry name" value="adh_short"/>
    <property type="match status" value="1"/>
</dbReference>
<evidence type="ECO:0000313" key="1">
    <source>
        <dbReference type="EMBL" id="AQQ68178.1"/>
    </source>
</evidence>
<dbReference type="InterPro" id="IPR036291">
    <property type="entry name" value="NAD(P)-bd_dom_sf"/>
</dbReference>
<dbReference type="PANTHER" id="PTHR45458:SF1">
    <property type="entry name" value="SHORT CHAIN DEHYDROGENASE"/>
    <property type="match status" value="1"/>
</dbReference>
<dbReference type="GO" id="GO:0016616">
    <property type="term" value="F:oxidoreductase activity, acting on the CH-OH group of donors, NAD or NADP as acceptor"/>
    <property type="evidence" value="ECO:0007669"/>
    <property type="project" value="TreeGrafter"/>
</dbReference>
<dbReference type="PANTHER" id="PTHR45458">
    <property type="entry name" value="SHORT-CHAIN DEHYDROGENASE/REDUCTASE SDR"/>
    <property type="match status" value="1"/>
</dbReference>
<protein>
    <submittedName>
        <fullName evidence="1">Short-chain dehydrogenase</fullName>
    </submittedName>
</protein>
<dbReference type="SUPFAM" id="SSF51735">
    <property type="entry name" value="NAD(P)-binding Rossmann-fold domains"/>
    <property type="match status" value="1"/>
</dbReference>
<dbReference type="eggNOG" id="COG1028">
    <property type="taxonomic scope" value="Bacteria"/>
</dbReference>
<name>A0A1Q2M6L2_9GAMM</name>
<dbReference type="KEGG" id="maga:Mag101_11420"/>
<sequence>MSGTILITGCNRGIGLEMARQFAKDGWKVIATCRNPSAAWELSELNESYANLEVHTLDVTDYAQLADLAQSLQGRALDILVSNAGYYGPKGVTFGHVDVDEWRKVLEINTIAPYKLAEAFYPNLAAGQNKVVGILSSKVGSIADNQSGGGYMYRSSKTALNQVVKSLAIDLKEQGIKVVALHPGWVKTEMGGPNALISTEESVTGIKSLLLNASAESSGQFFNYDGCVIPW</sequence>
<dbReference type="PRINTS" id="PR00081">
    <property type="entry name" value="GDHRDH"/>
</dbReference>
<organism evidence="1 2">
    <name type="scientific">Microbulbifer agarilyticus</name>
    <dbReference type="NCBI Taxonomy" id="260552"/>
    <lineage>
        <taxon>Bacteria</taxon>
        <taxon>Pseudomonadati</taxon>
        <taxon>Pseudomonadota</taxon>
        <taxon>Gammaproteobacteria</taxon>
        <taxon>Cellvibrionales</taxon>
        <taxon>Microbulbiferaceae</taxon>
        <taxon>Microbulbifer</taxon>
    </lineage>
</organism>
<dbReference type="CDD" id="cd05325">
    <property type="entry name" value="carb_red_sniffer_like_SDR_c"/>
    <property type="match status" value="1"/>
</dbReference>
<dbReference type="Proteomes" id="UP000188219">
    <property type="component" value="Chromosome"/>
</dbReference>
<dbReference type="Gene3D" id="3.40.50.720">
    <property type="entry name" value="NAD(P)-binding Rossmann-like Domain"/>
    <property type="match status" value="1"/>
</dbReference>
<proteinExistence type="predicted"/>